<feature type="region of interest" description="Disordered" evidence="5">
    <location>
        <begin position="460"/>
        <end position="490"/>
    </location>
</feature>
<evidence type="ECO:0000259" key="7">
    <source>
        <dbReference type="Pfam" id="PF17682"/>
    </source>
</evidence>
<keyword evidence="2" id="KW-0238">DNA-binding</keyword>
<dbReference type="Gramene" id="KGN52367">
    <property type="protein sequence ID" value="KGN52367"/>
    <property type="gene ID" value="Csa_5G630700"/>
</dbReference>
<name>A0A0A0KV91_CUCSA</name>
<evidence type="ECO:0000256" key="5">
    <source>
        <dbReference type="SAM" id="MobiDB-lite"/>
    </source>
</evidence>
<evidence type="ECO:0000313" key="9">
    <source>
        <dbReference type="Proteomes" id="UP000029981"/>
    </source>
</evidence>
<dbReference type="Pfam" id="PF17682">
    <property type="entry name" value="Tau95_N"/>
    <property type="match status" value="1"/>
</dbReference>
<feature type="region of interest" description="Disordered" evidence="5">
    <location>
        <begin position="537"/>
        <end position="575"/>
    </location>
</feature>
<dbReference type="OMA" id="NLRHAIP"/>
<reference evidence="8 9" key="2">
    <citation type="journal article" date="2009" name="PLoS ONE">
        <title>An integrated genetic and cytogenetic map of the cucumber genome.</title>
        <authorList>
            <person name="Ren Y."/>
            <person name="Zhang Z."/>
            <person name="Liu J."/>
            <person name="Staub J.E."/>
            <person name="Han Y."/>
            <person name="Cheng Z."/>
            <person name="Li X."/>
            <person name="Lu J."/>
            <person name="Miao H."/>
            <person name="Kang H."/>
            <person name="Xie B."/>
            <person name="Gu X."/>
            <person name="Wang X."/>
            <person name="Du Y."/>
            <person name="Jin W."/>
            <person name="Huang S."/>
        </authorList>
    </citation>
    <scope>NUCLEOTIDE SEQUENCE [LARGE SCALE GENOMIC DNA]</scope>
    <source>
        <strain evidence="9">cv. 9930</strain>
    </source>
</reference>
<dbReference type="PANTHER" id="PTHR13230:SF5">
    <property type="entry name" value="GENERAL TRANSCRIPTION FACTOR 3C POLYPEPTIDE 5"/>
    <property type="match status" value="1"/>
</dbReference>
<proteinExistence type="predicted"/>
<dbReference type="InterPro" id="IPR019136">
    <property type="entry name" value="TF_IIIC_su-5_HTH"/>
</dbReference>
<keyword evidence="3" id="KW-0804">Transcription</keyword>
<accession>A0A0A0KV91</accession>
<evidence type="ECO:0000256" key="3">
    <source>
        <dbReference type="ARBA" id="ARBA00023163"/>
    </source>
</evidence>
<reference evidence="8 9" key="1">
    <citation type="journal article" date="2009" name="Nat. Genet.">
        <title>The genome of the cucumber, Cucumis sativus L.</title>
        <authorList>
            <person name="Huang S."/>
            <person name="Li R."/>
            <person name="Zhang Z."/>
            <person name="Li L."/>
            <person name="Gu X."/>
            <person name="Fan W."/>
            <person name="Lucas W.J."/>
            <person name="Wang X."/>
            <person name="Xie B."/>
            <person name="Ni P."/>
            <person name="Ren Y."/>
            <person name="Zhu H."/>
            <person name="Li J."/>
            <person name="Lin K."/>
            <person name="Jin W."/>
            <person name="Fei Z."/>
            <person name="Li G."/>
            <person name="Staub J."/>
            <person name="Kilian A."/>
            <person name="van der Vossen E.A."/>
            <person name="Wu Y."/>
            <person name="Guo J."/>
            <person name="He J."/>
            <person name="Jia Z."/>
            <person name="Ren Y."/>
            <person name="Tian G."/>
            <person name="Lu Y."/>
            <person name="Ruan J."/>
            <person name="Qian W."/>
            <person name="Wang M."/>
            <person name="Huang Q."/>
            <person name="Li B."/>
            <person name="Xuan Z."/>
            <person name="Cao J."/>
            <person name="Asan"/>
            <person name="Wu Z."/>
            <person name="Zhang J."/>
            <person name="Cai Q."/>
            <person name="Bai Y."/>
            <person name="Zhao B."/>
            <person name="Han Y."/>
            <person name="Li Y."/>
            <person name="Li X."/>
            <person name="Wang S."/>
            <person name="Shi Q."/>
            <person name="Liu S."/>
            <person name="Cho W.K."/>
            <person name="Kim J.Y."/>
            <person name="Xu Y."/>
            <person name="Heller-Uszynska K."/>
            <person name="Miao H."/>
            <person name="Cheng Z."/>
            <person name="Zhang S."/>
            <person name="Wu J."/>
            <person name="Yang Y."/>
            <person name="Kang H."/>
            <person name="Li M."/>
            <person name="Liang H."/>
            <person name="Ren X."/>
            <person name="Shi Z."/>
            <person name="Wen M."/>
            <person name="Jian M."/>
            <person name="Yang H."/>
            <person name="Zhang G."/>
            <person name="Yang Z."/>
            <person name="Chen R."/>
            <person name="Liu S."/>
            <person name="Li J."/>
            <person name="Ma L."/>
            <person name="Liu H."/>
            <person name="Zhou Y."/>
            <person name="Zhao J."/>
            <person name="Fang X."/>
            <person name="Li G."/>
            <person name="Fang L."/>
            <person name="Li Y."/>
            <person name="Liu D."/>
            <person name="Zheng H."/>
            <person name="Zhang Y."/>
            <person name="Qin N."/>
            <person name="Li Z."/>
            <person name="Yang G."/>
            <person name="Yang S."/>
            <person name="Bolund L."/>
            <person name="Kristiansen K."/>
            <person name="Zheng H."/>
            <person name="Li S."/>
            <person name="Zhang X."/>
            <person name="Yang H."/>
            <person name="Wang J."/>
            <person name="Sun R."/>
            <person name="Zhang B."/>
            <person name="Jiang S."/>
            <person name="Wang J."/>
            <person name="Du Y."/>
            <person name="Li S."/>
        </authorList>
    </citation>
    <scope>NUCLEOTIDE SEQUENCE [LARGE SCALE GENOMIC DNA]</scope>
    <source>
        <strain evidence="9">cv. 9930</strain>
    </source>
</reference>
<organism evidence="8 9">
    <name type="scientific">Cucumis sativus</name>
    <name type="common">Cucumber</name>
    <dbReference type="NCBI Taxonomy" id="3659"/>
    <lineage>
        <taxon>Eukaryota</taxon>
        <taxon>Viridiplantae</taxon>
        <taxon>Streptophyta</taxon>
        <taxon>Embryophyta</taxon>
        <taxon>Tracheophyta</taxon>
        <taxon>Spermatophyta</taxon>
        <taxon>Magnoliopsida</taxon>
        <taxon>eudicotyledons</taxon>
        <taxon>Gunneridae</taxon>
        <taxon>Pentapetalae</taxon>
        <taxon>rosids</taxon>
        <taxon>fabids</taxon>
        <taxon>Cucurbitales</taxon>
        <taxon>Cucurbitaceae</taxon>
        <taxon>Benincaseae</taxon>
        <taxon>Cucumis</taxon>
    </lineage>
</organism>
<sequence>MGKLKDNTISGFLPTAQNFAVHYPSYPSSKHQAIESLGGTQSILKVRGLQSNKLELRFRPADPYSHPTYGELRPCSGFLLKICHSKSDTNEGIMKVEEVPGEDEVNLDFEMVARVPEAYHFEGMVDYQHVVAVHADATQRKKGNWAEMHEPRLGKSNAIDVDKEDTMILVPPLFSIKDVPENLVLKTPAIYIPRKKSETVQNPCEVICEVDIEPVLAIDFNIKDILVNLEHNLFLLLDLTFLHIPKTVIWEKYVPQGSDEWDYQVAVSKLFEERPIWPKDSLVQRMLDMGLAFSHGVLRRLLSRIAYYFSSGPFQRFWIKKGYDPRKDRNSKIYQRIDFRVPVSLRSYCNSNASNELCYGHAGISAFQVFPRKFQTSLQLFELQDEYIQEEIRKPSEEALCSYESGWFSLRILNCIRQRIMMRFLSVFPTAGAEALLTAASESFEKLKRGDRKDCSKVDQEEEHEANAVANHDDKLDASYAEEDEEDGIGVESGNEALDAYDDFNMVGDDDEFSLHSHSYLGMEDVSRTHLQELFGSFPSLDEDGEKMMDDGDGSDEEYQIYEQDTDMDSDEDDE</sequence>
<keyword evidence="4" id="KW-0539">Nucleus</keyword>
<reference evidence="8 9" key="3">
    <citation type="journal article" date="2010" name="BMC Genomics">
        <title>Transcriptome sequencing and comparative analysis of cucumber flowers with different sex types.</title>
        <authorList>
            <person name="Guo S."/>
            <person name="Zheng Y."/>
            <person name="Joung J.G."/>
            <person name="Liu S."/>
            <person name="Zhang Z."/>
            <person name="Crasta O.R."/>
            <person name="Sobral B.W."/>
            <person name="Xu Y."/>
            <person name="Huang S."/>
            <person name="Fei Z."/>
        </authorList>
    </citation>
    <scope>NUCLEOTIDE SEQUENCE [LARGE SCALE GENOMIC DNA]</scope>
    <source>
        <strain evidence="9">cv. 9930</strain>
    </source>
</reference>
<evidence type="ECO:0000256" key="1">
    <source>
        <dbReference type="ARBA" id="ARBA00004123"/>
    </source>
</evidence>
<evidence type="ECO:0000313" key="8">
    <source>
        <dbReference type="EMBL" id="KGN52367.1"/>
    </source>
</evidence>
<dbReference type="eggNOG" id="KOG2473">
    <property type="taxonomic scope" value="Eukaryota"/>
</dbReference>
<reference evidence="8 9" key="4">
    <citation type="journal article" date="2011" name="BMC Genomics">
        <title>RNA-Seq improves annotation of protein-coding genes in the cucumber genome.</title>
        <authorList>
            <person name="Li Z."/>
            <person name="Zhang Z."/>
            <person name="Yan P."/>
            <person name="Huang S."/>
            <person name="Fei Z."/>
            <person name="Lin K."/>
        </authorList>
    </citation>
    <scope>NUCLEOTIDE SEQUENCE [LARGE SCALE GENOMIC DNA]</scope>
    <source>
        <strain evidence="9">cv. 9930</strain>
    </source>
</reference>
<keyword evidence="9" id="KW-1185">Reference proteome</keyword>
<dbReference type="Pfam" id="PF09734">
    <property type="entry name" value="Tau95"/>
    <property type="match status" value="1"/>
</dbReference>
<dbReference type="Proteomes" id="UP000029981">
    <property type="component" value="Chromosome 5"/>
</dbReference>
<dbReference type="PANTHER" id="PTHR13230">
    <property type="entry name" value="GENERAL TRANSCRIPTION FACTOR IIIC, POLYPEPTIDE 5"/>
    <property type="match status" value="1"/>
</dbReference>
<gene>
    <name evidence="8" type="ORF">Csa_5G630700</name>
</gene>
<dbReference type="AlphaFoldDB" id="A0A0A0KV91"/>
<feature type="compositionally biased region" description="Acidic residues" evidence="5">
    <location>
        <begin position="480"/>
        <end position="489"/>
    </location>
</feature>
<dbReference type="InterPro" id="IPR041499">
    <property type="entry name" value="Tfc1/Sfc1_N"/>
</dbReference>
<dbReference type="Gene3D" id="3.30.200.160">
    <property type="entry name" value="TFIIIC, subcomplex tauA, subunit Sfc1, barrel domain"/>
    <property type="match status" value="1"/>
</dbReference>
<feature type="domain" description="Transcription factor IIIC subunit 5 HTH" evidence="6">
    <location>
        <begin position="224"/>
        <end position="340"/>
    </location>
</feature>
<evidence type="ECO:0000256" key="2">
    <source>
        <dbReference type="ARBA" id="ARBA00023125"/>
    </source>
</evidence>
<dbReference type="InterPro" id="IPR042536">
    <property type="entry name" value="TFIIIC_tauA_Sfc1"/>
</dbReference>
<dbReference type="InterPro" id="IPR040454">
    <property type="entry name" value="TF_IIIC_Tfc1/Sfc1"/>
</dbReference>
<dbReference type="GO" id="GO:0005634">
    <property type="term" value="C:nucleus"/>
    <property type="evidence" value="ECO:0007669"/>
    <property type="project" value="UniProtKB-SubCell"/>
</dbReference>
<dbReference type="EMBL" id="CM002926">
    <property type="protein sequence ID" value="KGN52367.1"/>
    <property type="molecule type" value="Genomic_DNA"/>
</dbReference>
<feature type="compositionally biased region" description="Acidic residues" evidence="5">
    <location>
        <begin position="541"/>
        <end position="575"/>
    </location>
</feature>
<evidence type="ECO:0008006" key="10">
    <source>
        <dbReference type="Google" id="ProtNLM"/>
    </source>
</evidence>
<feature type="domain" description="Transcription factor IIIC subunit Tfc1/Sfc1 triple barrel" evidence="7">
    <location>
        <begin position="20"/>
        <end position="129"/>
    </location>
</feature>
<protein>
    <recommendedName>
        <fullName evidence="10">Transcription factor IIIC subunit 5 HTH domain-containing protein</fullName>
    </recommendedName>
</protein>
<dbReference type="STRING" id="3659.A0A0A0KV91"/>
<comment type="subcellular location">
    <subcellularLocation>
        <location evidence="1">Nucleus</location>
    </subcellularLocation>
</comment>
<dbReference type="GO" id="GO:0000127">
    <property type="term" value="C:transcription factor TFIIIC complex"/>
    <property type="evidence" value="ECO:0000318"/>
    <property type="project" value="GO_Central"/>
</dbReference>
<evidence type="ECO:0000256" key="4">
    <source>
        <dbReference type="ARBA" id="ARBA00023242"/>
    </source>
</evidence>
<dbReference type="GO" id="GO:0003677">
    <property type="term" value="F:DNA binding"/>
    <property type="evidence" value="ECO:0007669"/>
    <property type="project" value="UniProtKB-KW"/>
</dbReference>
<dbReference type="GO" id="GO:0006384">
    <property type="term" value="P:transcription initiation at RNA polymerase III promoter"/>
    <property type="evidence" value="ECO:0007669"/>
    <property type="project" value="InterPro"/>
</dbReference>
<evidence type="ECO:0000259" key="6">
    <source>
        <dbReference type="Pfam" id="PF09734"/>
    </source>
</evidence>